<dbReference type="EMBL" id="OIVN01000052">
    <property type="protein sequence ID" value="SPC73343.1"/>
    <property type="molecule type" value="Genomic_DNA"/>
</dbReference>
<dbReference type="AlphaFoldDB" id="A0A2N9EF38"/>
<evidence type="ECO:0000313" key="1">
    <source>
        <dbReference type="EMBL" id="SPC73343.1"/>
    </source>
</evidence>
<gene>
    <name evidence="1" type="ORF">FSB_LOCUS1225</name>
</gene>
<proteinExistence type="predicted"/>
<name>A0A2N9EF38_FAGSY</name>
<reference evidence="1" key="1">
    <citation type="submission" date="2018-02" db="EMBL/GenBank/DDBJ databases">
        <authorList>
            <person name="Cohen D.B."/>
            <person name="Kent A.D."/>
        </authorList>
    </citation>
    <scope>NUCLEOTIDE SEQUENCE</scope>
</reference>
<accession>A0A2N9EF38</accession>
<organism evidence="1">
    <name type="scientific">Fagus sylvatica</name>
    <name type="common">Beechnut</name>
    <dbReference type="NCBI Taxonomy" id="28930"/>
    <lineage>
        <taxon>Eukaryota</taxon>
        <taxon>Viridiplantae</taxon>
        <taxon>Streptophyta</taxon>
        <taxon>Embryophyta</taxon>
        <taxon>Tracheophyta</taxon>
        <taxon>Spermatophyta</taxon>
        <taxon>Magnoliopsida</taxon>
        <taxon>eudicotyledons</taxon>
        <taxon>Gunneridae</taxon>
        <taxon>Pentapetalae</taxon>
        <taxon>rosids</taxon>
        <taxon>fabids</taxon>
        <taxon>Fagales</taxon>
        <taxon>Fagaceae</taxon>
        <taxon>Fagus</taxon>
    </lineage>
</organism>
<sequence length="243" mass="27778">MQPFMREQLDRLCLSPGQLAPNAWRMAIAMYGDLRRRVSWTLNGRQKNLKLVTGLPTSNREWKDGYIFVCGDNWESLPWEENDDTFVRVRCAWGTPPASGIKHPKLSQEGQNRVLRALHHRDHHYTNFIQPETACLPFFQEPIPIVQAHTTSVEVIKLTEVPSSSKIVDKAPTLALDAFLVFMMSKIGGDQGRTWTTTELTREKDRLADELARLGAEALAKDEELKRTAESYRKALDQLKAFE</sequence>
<protein>
    <submittedName>
        <fullName evidence="1">Uncharacterized protein</fullName>
    </submittedName>
</protein>